<keyword evidence="5 6" id="KW-0472">Membrane</keyword>
<feature type="transmembrane region" description="Helical" evidence="6">
    <location>
        <begin position="31"/>
        <end position="53"/>
    </location>
</feature>
<gene>
    <name evidence="8" type="ORF">VLY81_00120</name>
</gene>
<dbReference type="EMBL" id="CP141614">
    <property type="protein sequence ID" value="WRP14612.1"/>
    <property type="molecule type" value="Genomic_DNA"/>
</dbReference>
<comment type="subcellular location">
    <subcellularLocation>
        <location evidence="1">Membrane</location>
        <topology evidence="1">Multi-pass membrane protein</topology>
    </subcellularLocation>
</comment>
<proteinExistence type="inferred from homology"/>
<feature type="transmembrane region" description="Helical" evidence="6">
    <location>
        <begin position="65"/>
        <end position="87"/>
    </location>
</feature>
<dbReference type="InterPro" id="IPR050638">
    <property type="entry name" value="AA-Vitamin_Transporters"/>
</dbReference>
<reference evidence="9" key="1">
    <citation type="submission" date="2023-12" db="EMBL/GenBank/DDBJ databases">
        <title>Novel isolates from deep terrestrial aquifers shed light on the physiology and ecology of the class Limnochordia.</title>
        <authorList>
            <person name="Karnachuk O.V."/>
            <person name="Lukina A.P."/>
            <person name="Avakyan M.R."/>
            <person name="Kadnikov V."/>
            <person name="Begmatov S."/>
            <person name="Beletsky A.V."/>
            <person name="Mardanov A.V."/>
            <person name="Ravin N.V."/>
        </authorList>
    </citation>
    <scope>NUCLEOTIDE SEQUENCE [LARGE SCALE GENOMIC DNA]</scope>
    <source>
        <strain evidence="9">LN</strain>
    </source>
</reference>
<sequence length="143" mass="14453">MSVLALAVVGALCWGIAPVAGKIGLAGVDPVVGLALRTLMASAIVVGFVIGSGAWPRLERVPIQAWMPIGIEALLATLAGDLAYYAALKQGEASTVALVMAASPLATVAVASLWLREPVSWQVVLGALLIVAGVVLVGREMGG</sequence>
<evidence type="ECO:0000259" key="7">
    <source>
        <dbReference type="Pfam" id="PF00892"/>
    </source>
</evidence>
<feature type="transmembrane region" description="Helical" evidence="6">
    <location>
        <begin position="121"/>
        <end position="138"/>
    </location>
</feature>
<evidence type="ECO:0000256" key="4">
    <source>
        <dbReference type="ARBA" id="ARBA00022989"/>
    </source>
</evidence>
<feature type="transmembrane region" description="Helical" evidence="6">
    <location>
        <begin position="93"/>
        <end position="114"/>
    </location>
</feature>
<keyword evidence="9" id="KW-1185">Reference proteome</keyword>
<keyword evidence="4 6" id="KW-1133">Transmembrane helix</keyword>
<keyword evidence="3 6" id="KW-0812">Transmembrane</keyword>
<dbReference type="InterPro" id="IPR000620">
    <property type="entry name" value="EamA_dom"/>
</dbReference>
<dbReference type="Pfam" id="PF00892">
    <property type="entry name" value="EamA"/>
    <property type="match status" value="1"/>
</dbReference>
<evidence type="ECO:0000256" key="1">
    <source>
        <dbReference type="ARBA" id="ARBA00004141"/>
    </source>
</evidence>
<evidence type="ECO:0000256" key="5">
    <source>
        <dbReference type="ARBA" id="ARBA00023136"/>
    </source>
</evidence>
<dbReference type="RefSeq" id="WP_324668966.1">
    <property type="nucleotide sequence ID" value="NZ_CP141614.1"/>
</dbReference>
<name>A0ABZ1BP87_9FIRM</name>
<evidence type="ECO:0000313" key="9">
    <source>
        <dbReference type="Proteomes" id="UP001333102"/>
    </source>
</evidence>
<dbReference type="Proteomes" id="UP001333102">
    <property type="component" value="Chromosome"/>
</dbReference>
<evidence type="ECO:0000313" key="8">
    <source>
        <dbReference type="EMBL" id="WRP14612.1"/>
    </source>
</evidence>
<evidence type="ECO:0000256" key="6">
    <source>
        <dbReference type="SAM" id="Phobius"/>
    </source>
</evidence>
<dbReference type="PANTHER" id="PTHR32322">
    <property type="entry name" value="INNER MEMBRANE TRANSPORTER"/>
    <property type="match status" value="1"/>
</dbReference>
<dbReference type="Gene3D" id="1.10.3730.20">
    <property type="match status" value="1"/>
</dbReference>
<comment type="similarity">
    <text evidence="2">Belongs to the EamA transporter family.</text>
</comment>
<dbReference type="InterPro" id="IPR037185">
    <property type="entry name" value="EmrE-like"/>
</dbReference>
<dbReference type="PANTHER" id="PTHR32322:SF2">
    <property type="entry name" value="EAMA DOMAIN-CONTAINING PROTEIN"/>
    <property type="match status" value="1"/>
</dbReference>
<evidence type="ECO:0000256" key="2">
    <source>
        <dbReference type="ARBA" id="ARBA00007362"/>
    </source>
</evidence>
<feature type="domain" description="EamA" evidence="7">
    <location>
        <begin position="3"/>
        <end position="137"/>
    </location>
</feature>
<evidence type="ECO:0000256" key="3">
    <source>
        <dbReference type="ARBA" id="ARBA00022692"/>
    </source>
</evidence>
<dbReference type="SUPFAM" id="SSF103481">
    <property type="entry name" value="Multidrug resistance efflux transporter EmrE"/>
    <property type="match status" value="1"/>
</dbReference>
<organism evidence="8 9">
    <name type="scientific">Geochorda subterranea</name>
    <dbReference type="NCBI Taxonomy" id="3109564"/>
    <lineage>
        <taxon>Bacteria</taxon>
        <taxon>Bacillati</taxon>
        <taxon>Bacillota</taxon>
        <taxon>Limnochordia</taxon>
        <taxon>Limnochordales</taxon>
        <taxon>Geochordaceae</taxon>
        <taxon>Geochorda</taxon>
    </lineage>
</organism>
<protein>
    <submittedName>
        <fullName evidence="8">EamA family transporter</fullName>
    </submittedName>
</protein>
<accession>A0ABZ1BP87</accession>